<comment type="similarity">
    <text evidence="2">Belongs to the autoinducer-2 exporter (AI-2E) (TC 2.A.86) family.</text>
</comment>
<protein>
    <submittedName>
        <fullName evidence="7">AI-2E family transporter</fullName>
    </submittedName>
</protein>
<dbReference type="Pfam" id="PF01594">
    <property type="entry name" value="AI-2E_transport"/>
    <property type="match status" value="1"/>
</dbReference>
<evidence type="ECO:0000256" key="5">
    <source>
        <dbReference type="ARBA" id="ARBA00023136"/>
    </source>
</evidence>
<sequence>MDSDDGFIDKRFRSKLSWWVFGLVLTTILVYTLRGYLGWAVFGVFLYYVARPVARQLRQRGLSESTAAVITLGLVILPFVGILIVLASIAIVQLGTLEATDFERIVETLFPDGLPETVPTTEEEIYLFVEDFATDPTVGSVLEWGSGVLGAFVTAAYNLFITLLFAFFLLRDERRLSRWFRFEIVGEGTRVDEFAQAVDKGLRSVFFGYTLTILAIMVLTGIIYTLLNVIAPPGLAIPQVLLLAIVTGLASVIPLIGRSIVYAAIVVYLAVMAIQTDLTTLWFPITFYIVMGVFFDNIIRTYVRPSLSGRMFPTGLVLFAYILGPVAFGWYGIFLGPLLMVVATLFVQMELPRLLHGEAN</sequence>
<feature type="transmembrane region" description="Helical" evidence="6">
    <location>
        <begin position="148"/>
        <end position="170"/>
    </location>
</feature>
<dbReference type="PANTHER" id="PTHR21716:SF4">
    <property type="entry name" value="TRANSMEMBRANE PROTEIN 245"/>
    <property type="match status" value="1"/>
</dbReference>
<name>A0A202E4P7_9EURY</name>
<dbReference type="InterPro" id="IPR002549">
    <property type="entry name" value="AI-2E-like"/>
</dbReference>
<evidence type="ECO:0000313" key="8">
    <source>
        <dbReference type="Proteomes" id="UP000196084"/>
    </source>
</evidence>
<comment type="caution">
    <text evidence="7">The sequence shown here is derived from an EMBL/GenBank/DDBJ whole genome shotgun (WGS) entry which is preliminary data.</text>
</comment>
<keyword evidence="3 6" id="KW-0812">Transmembrane</keyword>
<reference evidence="7 8" key="1">
    <citation type="submission" date="2017-02" db="EMBL/GenBank/DDBJ databases">
        <title>Natronthermophilus aegyptiacus gen. nov.,sp. nov., an aerobic, extremely halophilic alkalithermophilic archaeon isolated from the athalassohaline Wadi An Natrun, Egypt.</title>
        <authorList>
            <person name="Zhao B."/>
        </authorList>
    </citation>
    <scope>NUCLEOTIDE SEQUENCE [LARGE SCALE GENOMIC DNA]</scope>
    <source>
        <strain evidence="7 8">CGMCC 1.3597</strain>
    </source>
</reference>
<accession>A0A202E4P7</accession>
<dbReference type="PANTHER" id="PTHR21716">
    <property type="entry name" value="TRANSMEMBRANE PROTEIN"/>
    <property type="match status" value="1"/>
</dbReference>
<feature type="transmembrane region" description="Helical" evidence="6">
    <location>
        <begin position="36"/>
        <end position="54"/>
    </location>
</feature>
<feature type="transmembrane region" description="Helical" evidence="6">
    <location>
        <begin position="282"/>
        <end position="303"/>
    </location>
</feature>
<gene>
    <name evidence="7" type="ORF">B2G88_18970</name>
</gene>
<dbReference type="GO" id="GO:0016020">
    <property type="term" value="C:membrane"/>
    <property type="evidence" value="ECO:0007669"/>
    <property type="project" value="UniProtKB-SubCell"/>
</dbReference>
<feature type="transmembrane region" description="Helical" evidence="6">
    <location>
        <begin position="315"/>
        <end position="347"/>
    </location>
</feature>
<keyword evidence="4 6" id="KW-1133">Transmembrane helix</keyword>
<proteinExistence type="inferred from homology"/>
<dbReference type="EMBL" id="MWPH01000006">
    <property type="protein sequence ID" value="OVE82880.1"/>
    <property type="molecule type" value="Genomic_DNA"/>
</dbReference>
<evidence type="ECO:0000256" key="3">
    <source>
        <dbReference type="ARBA" id="ARBA00022692"/>
    </source>
</evidence>
<feature type="transmembrane region" description="Helical" evidence="6">
    <location>
        <begin position="260"/>
        <end position="276"/>
    </location>
</feature>
<evidence type="ECO:0000256" key="6">
    <source>
        <dbReference type="SAM" id="Phobius"/>
    </source>
</evidence>
<dbReference type="OrthoDB" id="282734at2157"/>
<keyword evidence="5 6" id="KW-0472">Membrane</keyword>
<comment type="subcellular location">
    <subcellularLocation>
        <location evidence="1">Membrane</location>
        <topology evidence="1">Multi-pass membrane protein</topology>
    </subcellularLocation>
</comment>
<keyword evidence="8" id="KW-1185">Reference proteome</keyword>
<dbReference type="AlphaFoldDB" id="A0A202E4P7"/>
<evidence type="ECO:0000256" key="4">
    <source>
        <dbReference type="ARBA" id="ARBA00022989"/>
    </source>
</evidence>
<evidence type="ECO:0000256" key="1">
    <source>
        <dbReference type="ARBA" id="ARBA00004141"/>
    </source>
</evidence>
<feature type="transmembrane region" description="Helical" evidence="6">
    <location>
        <begin position="66"/>
        <end position="92"/>
    </location>
</feature>
<feature type="transmembrane region" description="Helical" evidence="6">
    <location>
        <begin position="206"/>
        <end position="227"/>
    </location>
</feature>
<dbReference type="Proteomes" id="UP000196084">
    <property type="component" value="Unassembled WGS sequence"/>
</dbReference>
<feature type="transmembrane region" description="Helical" evidence="6">
    <location>
        <begin position="233"/>
        <end position="253"/>
    </location>
</feature>
<evidence type="ECO:0000313" key="7">
    <source>
        <dbReference type="EMBL" id="OVE82880.1"/>
    </source>
</evidence>
<evidence type="ECO:0000256" key="2">
    <source>
        <dbReference type="ARBA" id="ARBA00009773"/>
    </source>
</evidence>
<organism evidence="7 8">
    <name type="scientific">Natronolimnobius baerhuensis</name>
    <dbReference type="NCBI Taxonomy" id="253108"/>
    <lineage>
        <taxon>Archaea</taxon>
        <taxon>Methanobacteriati</taxon>
        <taxon>Methanobacteriota</taxon>
        <taxon>Stenosarchaea group</taxon>
        <taxon>Halobacteria</taxon>
        <taxon>Halobacteriales</taxon>
        <taxon>Natrialbaceae</taxon>
        <taxon>Natronolimnobius</taxon>
    </lineage>
</organism>